<organism evidence="1">
    <name type="scientific">bioreactor metagenome</name>
    <dbReference type="NCBI Taxonomy" id="1076179"/>
    <lineage>
        <taxon>unclassified sequences</taxon>
        <taxon>metagenomes</taxon>
        <taxon>ecological metagenomes</taxon>
    </lineage>
</organism>
<comment type="caution">
    <text evidence="1">The sequence shown here is derived from an EMBL/GenBank/DDBJ whole genome shotgun (WGS) entry which is preliminary data.</text>
</comment>
<dbReference type="AlphaFoldDB" id="A0A644ZRT3"/>
<evidence type="ECO:0000313" key="1">
    <source>
        <dbReference type="EMBL" id="MPM43562.1"/>
    </source>
</evidence>
<protein>
    <submittedName>
        <fullName evidence="1">Uncharacterized protein</fullName>
    </submittedName>
</protein>
<reference evidence="1" key="1">
    <citation type="submission" date="2019-08" db="EMBL/GenBank/DDBJ databases">
        <authorList>
            <person name="Kucharzyk K."/>
            <person name="Murdoch R.W."/>
            <person name="Higgins S."/>
            <person name="Loffler F."/>
        </authorList>
    </citation>
    <scope>NUCLEOTIDE SEQUENCE</scope>
</reference>
<sequence length="98" mass="11610">MPCFQLAQKVDHNLVALIHREEGGNLHQRFARAFANGQMLAHRKQVRKMHGNMERFFRVFANVFAEPVDLRQLHRPGNAALEVCQIDFRNRKRRFGQW</sequence>
<name>A0A644ZRT3_9ZZZZ</name>
<gene>
    <name evidence="1" type="ORF">SDC9_90239</name>
</gene>
<proteinExistence type="predicted"/>
<dbReference type="EMBL" id="VSSQ01010151">
    <property type="protein sequence ID" value="MPM43562.1"/>
    <property type="molecule type" value="Genomic_DNA"/>
</dbReference>
<accession>A0A644ZRT3</accession>